<evidence type="ECO:0000259" key="1">
    <source>
        <dbReference type="PROSITE" id="PS51886"/>
    </source>
</evidence>
<feature type="non-terminal residue" evidence="2">
    <location>
        <position position="1"/>
    </location>
</feature>
<evidence type="ECO:0000313" key="2">
    <source>
        <dbReference type="EMBL" id="RIA84001.1"/>
    </source>
</evidence>
<accession>A0A397SMF7</accession>
<proteinExistence type="predicted"/>
<gene>
    <name evidence="2" type="ORF">C1645_832940</name>
</gene>
<dbReference type="Proteomes" id="UP000265703">
    <property type="component" value="Unassembled WGS sequence"/>
</dbReference>
<dbReference type="Pfam" id="PF07534">
    <property type="entry name" value="TLD"/>
    <property type="match status" value="1"/>
</dbReference>
<keyword evidence="3" id="KW-1185">Reference proteome</keyword>
<protein>
    <recommendedName>
        <fullName evidence="1">TLDc domain-containing protein</fullName>
    </recommendedName>
</protein>
<dbReference type="InterPro" id="IPR006571">
    <property type="entry name" value="TLDc_dom"/>
</dbReference>
<dbReference type="EMBL" id="QKYT01000526">
    <property type="protein sequence ID" value="RIA84001.1"/>
    <property type="molecule type" value="Genomic_DNA"/>
</dbReference>
<reference evidence="2 3" key="1">
    <citation type="submission" date="2018-06" db="EMBL/GenBank/DDBJ databases">
        <title>Comparative genomics reveals the genomic features of Rhizophagus irregularis, R. cerebriforme, R. diaphanum and Gigaspora rosea, and their symbiotic lifestyle signature.</title>
        <authorList>
            <person name="Morin E."/>
            <person name="San Clemente H."/>
            <person name="Chen E.C.H."/>
            <person name="De La Providencia I."/>
            <person name="Hainaut M."/>
            <person name="Kuo A."/>
            <person name="Kohler A."/>
            <person name="Murat C."/>
            <person name="Tang N."/>
            <person name="Roy S."/>
            <person name="Loubradou J."/>
            <person name="Henrissat B."/>
            <person name="Grigoriev I.V."/>
            <person name="Corradi N."/>
            <person name="Roux C."/>
            <person name="Martin F.M."/>
        </authorList>
    </citation>
    <scope>NUCLEOTIDE SEQUENCE [LARGE SCALE GENOMIC DNA]</scope>
    <source>
        <strain evidence="2 3">DAOM 227022</strain>
    </source>
</reference>
<organism evidence="2 3">
    <name type="scientific">Glomus cerebriforme</name>
    <dbReference type="NCBI Taxonomy" id="658196"/>
    <lineage>
        <taxon>Eukaryota</taxon>
        <taxon>Fungi</taxon>
        <taxon>Fungi incertae sedis</taxon>
        <taxon>Mucoromycota</taxon>
        <taxon>Glomeromycotina</taxon>
        <taxon>Glomeromycetes</taxon>
        <taxon>Glomerales</taxon>
        <taxon>Glomeraceae</taxon>
        <taxon>Glomus</taxon>
    </lineage>
</organism>
<sequence length="114" mass="12985">PTIVIVKIENSEHIVGGYNPLSWDSSNTFKSTCDSFIFSFTDRNNLYSSRVGYSYGDPYSIGCTIGAGPMFGNGKDFNFYIDTWYSDVNRAYPKVDIPAKFKADDWEIFQVFKK</sequence>
<dbReference type="OrthoDB" id="2437791at2759"/>
<dbReference type="PROSITE" id="PS51886">
    <property type="entry name" value="TLDC"/>
    <property type="match status" value="1"/>
</dbReference>
<feature type="domain" description="TLDc" evidence="1">
    <location>
        <begin position="1"/>
        <end position="112"/>
    </location>
</feature>
<comment type="caution">
    <text evidence="2">The sequence shown here is derived from an EMBL/GenBank/DDBJ whole genome shotgun (WGS) entry which is preliminary data.</text>
</comment>
<name>A0A397SMF7_9GLOM</name>
<dbReference type="AlphaFoldDB" id="A0A397SMF7"/>
<evidence type="ECO:0000313" key="3">
    <source>
        <dbReference type="Proteomes" id="UP000265703"/>
    </source>
</evidence>